<keyword evidence="9" id="KW-1185">Reference proteome</keyword>
<keyword evidence="6" id="KW-0411">Iron-sulfur</keyword>
<dbReference type="SMART" id="SM00729">
    <property type="entry name" value="Elp3"/>
    <property type="match status" value="1"/>
</dbReference>
<dbReference type="InterPro" id="IPR007197">
    <property type="entry name" value="rSAM"/>
</dbReference>
<dbReference type="PANTHER" id="PTHR43787:SF3">
    <property type="entry name" value="ARYLSULFATASE REGULATORY PROTEIN"/>
    <property type="match status" value="1"/>
</dbReference>
<evidence type="ECO:0000256" key="6">
    <source>
        <dbReference type="ARBA" id="ARBA00023014"/>
    </source>
</evidence>
<dbReference type="SUPFAM" id="SSF102114">
    <property type="entry name" value="Radical SAM enzymes"/>
    <property type="match status" value="1"/>
</dbReference>
<dbReference type="CDD" id="cd01335">
    <property type="entry name" value="Radical_SAM"/>
    <property type="match status" value="1"/>
</dbReference>
<keyword evidence="2" id="KW-0004">4Fe-4S</keyword>
<evidence type="ECO:0000313" key="8">
    <source>
        <dbReference type="EMBL" id="SDC81596.1"/>
    </source>
</evidence>
<dbReference type="Pfam" id="PF04055">
    <property type="entry name" value="Radical_SAM"/>
    <property type="match status" value="1"/>
</dbReference>
<dbReference type="InterPro" id="IPR058240">
    <property type="entry name" value="rSAM_sf"/>
</dbReference>
<keyword evidence="3" id="KW-0949">S-adenosyl-L-methionine</keyword>
<dbReference type="SFLD" id="SFLDS00029">
    <property type="entry name" value="Radical_SAM"/>
    <property type="match status" value="1"/>
</dbReference>
<proteinExistence type="predicted"/>
<dbReference type="InterPro" id="IPR023885">
    <property type="entry name" value="4Fe4S-binding_SPASM_dom"/>
</dbReference>
<dbReference type="UniPathway" id="UPA00782"/>
<keyword evidence="4" id="KW-0479">Metal-binding</keyword>
<dbReference type="Gene3D" id="3.20.20.70">
    <property type="entry name" value="Aldolase class I"/>
    <property type="match status" value="1"/>
</dbReference>
<dbReference type="Proteomes" id="UP000199452">
    <property type="component" value="Unassembled WGS sequence"/>
</dbReference>
<evidence type="ECO:0000313" key="9">
    <source>
        <dbReference type="Proteomes" id="UP000199452"/>
    </source>
</evidence>
<feature type="domain" description="Radical SAM core" evidence="7">
    <location>
        <begin position="87"/>
        <end position="321"/>
    </location>
</feature>
<evidence type="ECO:0000256" key="3">
    <source>
        <dbReference type="ARBA" id="ARBA00022691"/>
    </source>
</evidence>
<evidence type="ECO:0000256" key="2">
    <source>
        <dbReference type="ARBA" id="ARBA00022485"/>
    </source>
</evidence>
<evidence type="ECO:0000256" key="1">
    <source>
        <dbReference type="ARBA" id="ARBA00001966"/>
    </source>
</evidence>
<sequence>MSKFRLNKFTYFLEYNNDVICFNLVNKFFFVLNVENYLLLKKHEDDLDKLKSVKLNLFTAMKKIYVIVDEDEKEIDRVKLQYLTSVYRDSTYRFTIIPTLNCNFDCWYCYETKTKGSMHQDVQDNILRHITHKITNERISSIDLDWFGGEPLMCFDDVIFPLSQKISQLANNHNVKFSNQITTNGYLLSKTRIDKLAEIELNRFQITLDGNKENHQKVKKGKNTYAKTVSNINELCQNIEKLDLKLRINFSDENLASCVDIIADIPLENRKKIQVAFQRIWQLKNINDYYYDVDEVKKIFKQAGFRVDEYTTPQVQLCYADKLEQAIINYDGLVFKCTARDFVESNSDGCLNSEGMIDWNIKKLSRRLGHIKFDNPKCLSCDLLPVCYGPCSQKIVETDPGEFNRICNYQGLKQSVDEMLKRMYHEQIC</sequence>
<evidence type="ECO:0000256" key="4">
    <source>
        <dbReference type="ARBA" id="ARBA00022723"/>
    </source>
</evidence>
<dbReference type="GO" id="GO:0003824">
    <property type="term" value="F:catalytic activity"/>
    <property type="evidence" value="ECO:0007669"/>
    <property type="project" value="InterPro"/>
</dbReference>
<dbReference type="SFLD" id="SFLDG01067">
    <property type="entry name" value="SPASM/twitch_domain_containing"/>
    <property type="match status" value="1"/>
</dbReference>
<dbReference type="STRING" id="1640674.SAMN05216323_105323"/>
<dbReference type="PANTHER" id="PTHR43787">
    <property type="entry name" value="FEMO COFACTOR BIOSYNTHESIS PROTEIN NIFB-RELATED"/>
    <property type="match status" value="1"/>
</dbReference>
<dbReference type="EMBL" id="FMYP01000053">
    <property type="protein sequence ID" value="SDC81596.1"/>
    <property type="molecule type" value="Genomic_DNA"/>
</dbReference>
<gene>
    <name evidence="8" type="ORF">SAMN05216323_105323</name>
</gene>
<dbReference type="GO" id="GO:0051539">
    <property type="term" value="F:4 iron, 4 sulfur cluster binding"/>
    <property type="evidence" value="ECO:0007669"/>
    <property type="project" value="UniProtKB-KW"/>
</dbReference>
<keyword evidence="5" id="KW-0408">Iron</keyword>
<dbReference type="NCBIfam" id="TIGR04085">
    <property type="entry name" value="rSAM_more_4Fe4S"/>
    <property type="match status" value="1"/>
</dbReference>
<dbReference type="PROSITE" id="PS51918">
    <property type="entry name" value="RADICAL_SAM"/>
    <property type="match status" value="1"/>
</dbReference>
<organism evidence="8 9">
    <name type="scientific">Williamwhitmania taraxaci</name>
    <dbReference type="NCBI Taxonomy" id="1640674"/>
    <lineage>
        <taxon>Bacteria</taxon>
        <taxon>Pseudomonadati</taxon>
        <taxon>Bacteroidota</taxon>
        <taxon>Bacteroidia</taxon>
        <taxon>Bacteroidales</taxon>
        <taxon>Williamwhitmaniaceae</taxon>
        <taxon>Williamwhitmania</taxon>
    </lineage>
</organism>
<name>A0A1G6PQ23_9BACT</name>
<accession>A0A1G6PQ23</accession>
<comment type="cofactor">
    <cofactor evidence="1">
        <name>[4Fe-4S] cluster</name>
        <dbReference type="ChEBI" id="CHEBI:49883"/>
    </cofactor>
</comment>
<evidence type="ECO:0000256" key="5">
    <source>
        <dbReference type="ARBA" id="ARBA00023004"/>
    </source>
</evidence>
<protein>
    <recommendedName>
        <fullName evidence="7">Radical SAM core domain-containing protein</fullName>
    </recommendedName>
</protein>
<dbReference type="InterPro" id="IPR006638">
    <property type="entry name" value="Elp3/MiaA/NifB-like_rSAM"/>
</dbReference>
<dbReference type="AlphaFoldDB" id="A0A1G6PQ23"/>
<reference evidence="8 9" key="1">
    <citation type="submission" date="2016-09" db="EMBL/GenBank/DDBJ databases">
        <authorList>
            <person name="Capua I."/>
            <person name="De Benedictis P."/>
            <person name="Joannis T."/>
            <person name="Lombin L.H."/>
            <person name="Cattoli G."/>
        </authorList>
    </citation>
    <scope>NUCLEOTIDE SEQUENCE [LARGE SCALE GENOMIC DNA]</scope>
    <source>
        <strain evidence="8 9">A7P-90m</strain>
    </source>
</reference>
<evidence type="ECO:0000259" key="7">
    <source>
        <dbReference type="PROSITE" id="PS51918"/>
    </source>
</evidence>
<dbReference type="InterPro" id="IPR013785">
    <property type="entry name" value="Aldolase_TIM"/>
</dbReference>
<dbReference type="GO" id="GO:0046872">
    <property type="term" value="F:metal ion binding"/>
    <property type="evidence" value="ECO:0007669"/>
    <property type="project" value="UniProtKB-KW"/>
</dbReference>